<keyword evidence="1" id="KW-1133">Transmembrane helix</keyword>
<protein>
    <submittedName>
        <fullName evidence="2">Uncharacterized protein</fullName>
    </submittedName>
</protein>
<keyword evidence="3" id="KW-1185">Reference proteome</keyword>
<name>A0A941B6Y5_9ACTN</name>
<gene>
    <name evidence="2" type="ORF">J8N05_14050</name>
</gene>
<comment type="caution">
    <text evidence="2">The sequence shown here is derived from an EMBL/GenBank/DDBJ whole genome shotgun (WGS) entry which is preliminary data.</text>
</comment>
<sequence length="78" mass="8771">MHKGWPKRWWTTALVAAALAGIVVYDVWRIAELLANPQPQPDWWELAGRCLGGTWFAFLGASTARRAIALRTEAAHDR</sequence>
<evidence type="ECO:0000313" key="3">
    <source>
        <dbReference type="Proteomes" id="UP000677413"/>
    </source>
</evidence>
<dbReference type="EMBL" id="JAGPYQ010000001">
    <property type="protein sequence ID" value="MBQ0849327.1"/>
    <property type="molecule type" value="Genomic_DNA"/>
</dbReference>
<feature type="transmembrane region" description="Helical" evidence="1">
    <location>
        <begin position="12"/>
        <end position="31"/>
    </location>
</feature>
<keyword evidence="1" id="KW-0472">Membrane</keyword>
<proteinExistence type="predicted"/>
<evidence type="ECO:0000256" key="1">
    <source>
        <dbReference type="SAM" id="Phobius"/>
    </source>
</evidence>
<dbReference type="AlphaFoldDB" id="A0A941B6Y5"/>
<accession>A0A941B6Y5</accession>
<reference evidence="2 3" key="1">
    <citation type="submission" date="2021-04" db="EMBL/GenBank/DDBJ databases">
        <authorList>
            <person name="Tang X."/>
            <person name="Zhou X."/>
            <person name="Chen X."/>
            <person name="Cernava T."/>
            <person name="Zhang C."/>
        </authorList>
    </citation>
    <scope>NUCLEOTIDE SEQUENCE [LARGE SCALE GENOMIC DNA]</scope>
    <source>
        <strain evidence="2 3">BH-SS-21</strain>
    </source>
</reference>
<keyword evidence="1" id="KW-0812">Transmembrane</keyword>
<dbReference type="Proteomes" id="UP000677413">
    <property type="component" value="Unassembled WGS sequence"/>
</dbReference>
<feature type="transmembrane region" description="Helical" evidence="1">
    <location>
        <begin position="43"/>
        <end position="61"/>
    </location>
</feature>
<evidence type="ECO:0000313" key="2">
    <source>
        <dbReference type="EMBL" id="MBQ0849327.1"/>
    </source>
</evidence>
<dbReference type="RefSeq" id="WP_210882984.1">
    <property type="nucleotide sequence ID" value="NZ_JAGPYQ010000001.1"/>
</dbReference>
<organism evidence="2 3">
    <name type="scientific">Streptomyces liliiviolaceus</name>
    <dbReference type="NCBI Taxonomy" id="2823109"/>
    <lineage>
        <taxon>Bacteria</taxon>
        <taxon>Bacillati</taxon>
        <taxon>Actinomycetota</taxon>
        <taxon>Actinomycetes</taxon>
        <taxon>Kitasatosporales</taxon>
        <taxon>Streptomycetaceae</taxon>
        <taxon>Streptomyces</taxon>
    </lineage>
</organism>